<name>A0A395HK78_ASPHC</name>
<dbReference type="STRING" id="1450537.A0A395HK78"/>
<protein>
    <submittedName>
        <fullName evidence="2">Uncharacterized protein</fullName>
    </submittedName>
</protein>
<feature type="region of interest" description="Disordered" evidence="1">
    <location>
        <begin position="170"/>
        <end position="275"/>
    </location>
</feature>
<dbReference type="EMBL" id="KZ824318">
    <property type="protein sequence ID" value="RAL08170.1"/>
    <property type="molecule type" value="Genomic_DNA"/>
</dbReference>
<gene>
    <name evidence="2" type="ORF">BO97DRAFT_308841</name>
</gene>
<dbReference type="Proteomes" id="UP000248961">
    <property type="component" value="Unassembled WGS sequence"/>
</dbReference>
<evidence type="ECO:0000313" key="3">
    <source>
        <dbReference type="Proteomes" id="UP000248961"/>
    </source>
</evidence>
<feature type="non-terminal residue" evidence="2">
    <location>
        <position position="408"/>
    </location>
</feature>
<dbReference type="AlphaFoldDB" id="A0A395HK78"/>
<evidence type="ECO:0000256" key="1">
    <source>
        <dbReference type="SAM" id="MobiDB-lite"/>
    </source>
</evidence>
<proteinExistence type="predicted"/>
<accession>A0A395HK78</accession>
<dbReference type="RefSeq" id="XP_025547324.1">
    <property type="nucleotide sequence ID" value="XM_025691188.1"/>
</dbReference>
<feature type="compositionally biased region" description="Polar residues" evidence="1">
    <location>
        <begin position="1"/>
        <end position="14"/>
    </location>
</feature>
<dbReference type="GeneID" id="37195477"/>
<dbReference type="VEuPathDB" id="FungiDB:BO97DRAFT_308841"/>
<organism evidence="2 3">
    <name type="scientific">Aspergillus homomorphus (strain CBS 101889)</name>
    <dbReference type="NCBI Taxonomy" id="1450537"/>
    <lineage>
        <taxon>Eukaryota</taxon>
        <taxon>Fungi</taxon>
        <taxon>Dikarya</taxon>
        <taxon>Ascomycota</taxon>
        <taxon>Pezizomycotina</taxon>
        <taxon>Eurotiomycetes</taxon>
        <taxon>Eurotiomycetidae</taxon>
        <taxon>Eurotiales</taxon>
        <taxon>Aspergillaceae</taxon>
        <taxon>Aspergillus</taxon>
        <taxon>Aspergillus subgen. Circumdati</taxon>
    </lineage>
</organism>
<feature type="non-terminal residue" evidence="2">
    <location>
        <position position="1"/>
    </location>
</feature>
<sequence length="408" mass="46454">RSNTSDSMSDTSFNPMKADLDKGELKPGKRDRAFTLFLDLKHEYTKRFTDLLKEHVQVHGFTWGELLNSETGRRTCAEIFVDKHGTTYWGSEENRRKYLMPDALQNPYSLCTYPARREEIIRTVTILLERKAKGALRPSIDKDFHKCGEDRTSTDADAVIQDIDTPAPVKTIADMASNNTSSRKLKRKSRGISDEEYREADSVTDDTDAHGHSPPVKTEPHTSSDVMPTHSPISMEPPTSRKKRKFRGKKHSPQRQESGEQMSLDEPLEGGINTASTGTSMDDVWFLVTATSQEGMAPVWVRYFNFISTGTFIHYLRQECRLDDWSPSRQLTSDVSGHPTMKPVVVAASVKFEWTDFEIRVRQNSEEDWVMVQRELQKTMEGRTQLLEESESGSLTSAFKIRVLLHVV</sequence>
<feature type="compositionally biased region" description="Basic residues" evidence="1">
    <location>
        <begin position="240"/>
        <end position="253"/>
    </location>
</feature>
<evidence type="ECO:0000313" key="2">
    <source>
        <dbReference type="EMBL" id="RAL08170.1"/>
    </source>
</evidence>
<reference evidence="2 3" key="1">
    <citation type="submission" date="2018-02" db="EMBL/GenBank/DDBJ databases">
        <title>The genomes of Aspergillus section Nigri reveals drivers in fungal speciation.</title>
        <authorList>
            <consortium name="DOE Joint Genome Institute"/>
            <person name="Vesth T.C."/>
            <person name="Nybo J."/>
            <person name="Theobald S."/>
            <person name="Brandl J."/>
            <person name="Frisvad J.C."/>
            <person name="Nielsen K.F."/>
            <person name="Lyhne E.K."/>
            <person name="Kogle M.E."/>
            <person name="Kuo A."/>
            <person name="Riley R."/>
            <person name="Clum A."/>
            <person name="Nolan M."/>
            <person name="Lipzen A."/>
            <person name="Salamov A."/>
            <person name="Henrissat B."/>
            <person name="Wiebenga A."/>
            <person name="De vries R.P."/>
            <person name="Grigoriev I.V."/>
            <person name="Mortensen U.H."/>
            <person name="Andersen M.R."/>
            <person name="Baker S.E."/>
        </authorList>
    </citation>
    <scope>NUCLEOTIDE SEQUENCE [LARGE SCALE GENOMIC DNA]</scope>
    <source>
        <strain evidence="2 3">CBS 101889</strain>
    </source>
</reference>
<dbReference type="OrthoDB" id="5425806at2759"/>
<feature type="compositionally biased region" description="Basic and acidic residues" evidence="1">
    <location>
        <begin position="191"/>
        <end position="211"/>
    </location>
</feature>
<keyword evidence="3" id="KW-1185">Reference proteome</keyword>
<feature type="region of interest" description="Disordered" evidence="1">
    <location>
        <begin position="1"/>
        <end position="25"/>
    </location>
</feature>